<keyword evidence="1" id="KW-0812">Transmembrane</keyword>
<reference evidence="3" key="1">
    <citation type="journal article" date="2019" name="Int. J. Syst. Evol. Microbiol.">
        <title>The Global Catalogue of Microorganisms (GCM) 10K type strain sequencing project: providing services to taxonomists for standard genome sequencing and annotation.</title>
        <authorList>
            <consortium name="The Broad Institute Genomics Platform"/>
            <consortium name="The Broad Institute Genome Sequencing Center for Infectious Disease"/>
            <person name="Wu L."/>
            <person name="Ma J."/>
        </authorList>
    </citation>
    <scope>NUCLEOTIDE SEQUENCE [LARGE SCALE GENOMIC DNA]</scope>
    <source>
        <strain evidence="3">JCM 14193</strain>
    </source>
</reference>
<name>A0ABP3JUB1_9BACI</name>
<evidence type="ECO:0000256" key="1">
    <source>
        <dbReference type="SAM" id="Phobius"/>
    </source>
</evidence>
<sequence length="90" mass="9788">MQVPATPGGNVTDSKLAPFSDKIMLYCISLFSGFSIGGSSLGTSFSLRTDIPATLSLLMKDIYSYGHDVAKLMIKYGWMEESPQTHHIGQ</sequence>
<dbReference type="Pfam" id="PF11553">
    <property type="entry name" value="DUF3231"/>
    <property type="match status" value="1"/>
</dbReference>
<evidence type="ECO:0000313" key="3">
    <source>
        <dbReference type="Proteomes" id="UP001500740"/>
    </source>
</evidence>
<dbReference type="Gene3D" id="1.20.1260.10">
    <property type="match status" value="1"/>
</dbReference>
<feature type="transmembrane region" description="Helical" evidence="1">
    <location>
        <begin position="23"/>
        <end position="47"/>
    </location>
</feature>
<keyword evidence="1" id="KW-1133">Transmembrane helix</keyword>
<dbReference type="InterPro" id="IPR012347">
    <property type="entry name" value="Ferritin-like"/>
</dbReference>
<evidence type="ECO:0000313" key="2">
    <source>
        <dbReference type="EMBL" id="GAA0464082.1"/>
    </source>
</evidence>
<organism evidence="2 3">
    <name type="scientific">Alkalibacillus silvisoli</name>
    <dbReference type="NCBI Taxonomy" id="392823"/>
    <lineage>
        <taxon>Bacteria</taxon>
        <taxon>Bacillati</taxon>
        <taxon>Bacillota</taxon>
        <taxon>Bacilli</taxon>
        <taxon>Bacillales</taxon>
        <taxon>Bacillaceae</taxon>
        <taxon>Alkalibacillus</taxon>
    </lineage>
</organism>
<dbReference type="EMBL" id="BAAACZ010000016">
    <property type="protein sequence ID" value="GAA0464082.1"/>
    <property type="molecule type" value="Genomic_DNA"/>
</dbReference>
<dbReference type="InterPro" id="IPR021617">
    <property type="entry name" value="DUF3231"/>
</dbReference>
<keyword evidence="3" id="KW-1185">Reference proteome</keyword>
<evidence type="ECO:0008006" key="4">
    <source>
        <dbReference type="Google" id="ProtNLM"/>
    </source>
</evidence>
<gene>
    <name evidence="2" type="ORF">GCM10008935_19760</name>
</gene>
<proteinExistence type="predicted"/>
<accession>A0ABP3JUB1</accession>
<comment type="caution">
    <text evidence="2">The sequence shown here is derived from an EMBL/GenBank/DDBJ whole genome shotgun (WGS) entry which is preliminary data.</text>
</comment>
<dbReference type="Proteomes" id="UP001500740">
    <property type="component" value="Unassembled WGS sequence"/>
</dbReference>
<keyword evidence="1" id="KW-0472">Membrane</keyword>
<protein>
    <recommendedName>
        <fullName evidence="4">DUF3231 family protein</fullName>
    </recommendedName>
</protein>